<organism evidence="3 4">
    <name type="scientific">Desulfoscipio gibsoniae DSM 7213</name>
    <dbReference type="NCBI Taxonomy" id="767817"/>
    <lineage>
        <taxon>Bacteria</taxon>
        <taxon>Bacillati</taxon>
        <taxon>Bacillota</taxon>
        <taxon>Clostridia</taxon>
        <taxon>Eubacteriales</taxon>
        <taxon>Desulfallaceae</taxon>
        <taxon>Desulfoscipio</taxon>
    </lineage>
</organism>
<evidence type="ECO:0000313" key="3">
    <source>
        <dbReference type="EMBL" id="AGL00196.1"/>
    </source>
</evidence>
<dbReference type="PANTHER" id="PTHR34075">
    <property type="entry name" value="BLR3430 PROTEIN"/>
    <property type="match status" value="1"/>
</dbReference>
<dbReference type="Pfam" id="PF12172">
    <property type="entry name" value="zf-ChsH2"/>
    <property type="match status" value="1"/>
</dbReference>
<dbReference type="SUPFAM" id="SSF50249">
    <property type="entry name" value="Nucleic acid-binding proteins"/>
    <property type="match status" value="1"/>
</dbReference>
<evidence type="ECO:0000313" key="4">
    <source>
        <dbReference type="Proteomes" id="UP000013520"/>
    </source>
</evidence>
<dbReference type="InterPro" id="IPR052513">
    <property type="entry name" value="Thioester_dehydratase-like"/>
</dbReference>
<dbReference type="AlphaFoldDB" id="R4KKN4"/>
<accession>R4KKN4</accession>
<dbReference type="eggNOG" id="COG1545">
    <property type="taxonomic scope" value="Bacteria"/>
</dbReference>
<proteinExistence type="predicted"/>
<evidence type="ECO:0000259" key="2">
    <source>
        <dbReference type="Pfam" id="PF12172"/>
    </source>
</evidence>
<dbReference type="InterPro" id="IPR002878">
    <property type="entry name" value="ChsH2_C"/>
</dbReference>
<dbReference type="HOGENOM" id="CLU_1803037_0_0_9"/>
<feature type="domain" description="ChsH2 rubredoxin-like zinc ribbon" evidence="2">
    <location>
        <begin position="16"/>
        <end position="50"/>
    </location>
</feature>
<dbReference type="PANTHER" id="PTHR34075:SF5">
    <property type="entry name" value="BLR3430 PROTEIN"/>
    <property type="match status" value="1"/>
</dbReference>
<protein>
    <submittedName>
        <fullName evidence="3">Putative nucleic-acid-binding protein containing a Zn-ribbon</fullName>
    </submittedName>
</protein>
<evidence type="ECO:0000259" key="1">
    <source>
        <dbReference type="Pfam" id="PF01796"/>
    </source>
</evidence>
<dbReference type="InterPro" id="IPR012340">
    <property type="entry name" value="NA-bd_OB-fold"/>
</dbReference>
<reference evidence="3 4" key="1">
    <citation type="submission" date="2012-01" db="EMBL/GenBank/DDBJ databases">
        <title>Complete sequence of Desulfotomaculum gibsoniae DSM 7213.</title>
        <authorList>
            <consortium name="US DOE Joint Genome Institute"/>
            <person name="Lucas S."/>
            <person name="Han J."/>
            <person name="Lapidus A."/>
            <person name="Cheng J.-F."/>
            <person name="Goodwin L."/>
            <person name="Pitluck S."/>
            <person name="Peters L."/>
            <person name="Ovchinnikova G."/>
            <person name="Teshima H."/>
            <person name="Detter J.C."/>
            <person name="Han C."/>
            <person name="Tapia R."/>
            <person name="Land M."/>
            <person name="Hauser L."/>
            <person name="Kyrpides N."/>
            <person name="Ivanova N."/>
            <person name="Pagani I."/>
            <person name="Parshina S."/>
            <person name="Plugge C."/>
            <person name="Muyzer G."/>
            <person name="Kuever J."/>
            <person name="Ivanova A."/>
            <person name="Nazina T."/>
            <person name="Klenk H.-P."/>
            <person name="Brambilla E."/>
            <person name="Spring S."/>
            <person name="Stams A.F."/>
            <person name="Woyke T."/>
        </authorList>
    </citation>
    <scope>NUCLEOTIDE SEQUENCE [LARGE SCALE GENOMIC DNA]</scope>
    <source>
        <strain evidence="3 4">DSM 7213</strain>
    </source>
</reference>
<dbReference type="Gene3D" id="6.10.30.10">
    <property type="match status" value="1"/>
</dbReference>
<feature type="domain" description="ChsH2 C-terminal OB-fold" evidence="1">
    <location>
        <begin position="57"/>
        <end position="116"/>
    </location>
</feature>
<dbReference type="InterPro" id="IPR022002">
    <property type="entry name" value="ChsH2_Znr"/>
</dbReference>
<dbReference type="KEGG" id="dgi:Desgi_0641"/>
<dbReference type="STRING" id="767817.Desgi_0641"/>
<dbReference type="OrthoDB" id="9785144at2"/>
<dbReference type="EMBL" id="CP003273">
    <property type="protein sequence ID" value="AGL00196.1"/>
    <property type="molecule type" value="Genomic_DNA"/>
</dbReference>
<dbReference type="Pfam" id="PF01796">
    <property type="entry name" value="OB_ChsH2_C"/>
    <property type="match status" value="1"/>
</dbReference>
<dbReference type="RefSeq" id="WP_006523972.1">
    <property type="nucleotide sequence ID" value="NC_021184.1"/>
</dbReference>
<keyword evidence="4" id="KW-1185">Reference proteome</keyword>
<name>R4KKN4_9FIRM</name>
<gene>
    <name evidence="3" type="ORF">Desgi_0641</name>
</gene>
<sequence length="139" mass="15952">MEEQVIYHPDFFVIPEGGEKPYLIAFRCEECGKTWFPILPYCPNCWSEKFDKRELRKGKLYTYTIMYTPQKGIKPPLAFGYIDFPEEGVRVGAQIEVGADVEKIKEQIKIGMEMEVKAGVIREDASGKDVISYKFTPAV</sequence>
<dbReference type="Proteomes" id="UP000013520">
    <property type="component" value="Chromosome"/>
</dbReference>